<comment type="caution">
    <text evidence="4">The sequence shown here is derived from an EMBL/GenBank/DDBJ whole genome shotgun (WGS) entry which is preliminary data.</text>
</comment>
<dbReference type="PANTHER" id="PTHR43080:SF2">
    <property type="entry name" value="CBS DOMAIN-CONTAINING PROTEIN"/>
    <property type="match status" value="1"/>
</dbReference>
<dbReference type="PANTHER" id="PTHR43080">
    <property type="entry name" value="CBS DOMAIN-CONTAINING PROTEIN CBSX3, MITOCHONDRIAL"/>
    <property type="match status" value="1"/>
</dbReference>
<dbReference type="PROSITE" id="PS51371">
    <property type="entry name" value="CBS"/>
    <property type="match status" value="2"/>
</dbReference>
<dbReference type="InterPro" id="IPR046342">
    <property type="entry name" value="CBS_dom_sf"/>
</dbReference>
<dbReference type="Proteomes" id="UP000290174">
    <property type="component" value="Unassembled WGS sequence"/>
</dbReference>
<dbReference type="SMART" id="SM00116">
    <property type="entry name" value="CBS"/>
    <property type="match status" value="2"/>
</dbReference>
<keyword evidence="1 2" id="KW-0129">CBS domain</keyword>
<evidence type="ECO:0000256" key="2">
    <source>
        <dbReference type="PROSITE-ProRule" id="PRU00703"/>
    </source>
</evidence>
<evidence type="ECO:0000256" key="1">
    <source>
        <dbReference type="ARBA" id="ARBA00023122"/>
    </source>
</evidence>
<dbReference type="InterPro" id="IPR051257">
    <property type="entry name" value="Diverse_CBS-Domain"/>
</dbReference>
<reference evidence="4 5" key="1">
    <citation type="submission" date="2018-11" db="EMBL/GenBank/DDBJ databases">
        <title>Bradyrhizobium sp. nov., isolated from effective nodules of peanut in China.</title>
        <authorList>
            <person name="Li Y."/>
        </authorList>
    </citation>
    <scope>NUCLEOTIDE SEQUENCE [LARGE SCALE GENOMIC DNA]</scope>
    <source>
        <strain evidence="4 5">CCBAU 51770</strain>
    </source>
</reference>
<accession>A0A4Q0QHH2</accession>
<organism evidence="4 5">
    <name type="scientific">Bradyrhizobium zhanjiangense</name>
    <dbReference type="NCBI Taxonomy" id="1325107"/>
    <lineage>
        <taxon>Bacteria</taxon>
        <taxon>Pseudomonadati</taxon>
        <taxon>Pseudomonadota</taxon>
        <taxon>Alphaproteobacteria</taxon>
        <taxon>Hyphomicrobiales</taxon>
        <taxon>Nitrobacteraceae</taxon>
        <taxon>Bradyrhizobium</taxon>
    </lineage>
</organism>
<dbReference type="Gene3D" id="3.10.580.10">
    <property type="entry name" value="CBS-domain"/>
    <property type="match status" value="1"/>
</dbReference>
<dbReference type="RefSeq" id="WP_091878381.1">
    <property type="nucleotide sequence ID" value="NZ_CP022221.1"/>
</dbReference>
<dbReference type="Pfam" id="PF00571">
    <property type="entry name" value="CBS"/>
    <property type="match status" value="2"/>
</dbReference>
<dbReference type="AlphaFoldDB" id="A0A4Q0QHH2"/>
<proteinExistence type="predicted"/>
<evidence type="ECO:0000313" key="5">
    <source>
        <dbReference type="Proteomes" id="UP000290174"/>
    </source>
</evidence>
<dbReference type="CDD" id="cd04622">
    <property type="entry name" value="CBS_pair_HRP1_like"/>
    <property type="match status" value="1"/>
</dbReference>
<sequence length="147" mass="16278">MQVQQIMQRNVAIADPNMTVRDIARRMRADNIGSLPVGEHDRLIGMVTDRDIVMRGVATDRAPGNIAVREVMSEGISYCFEDDDAQAAAQIMAKHQVRRLPVLNRDKRLVGVVALADLGRCEVGAARDALQGISEATDQERRQMHSN</sequence>
<feature type="domain" description="CBS" evidence="3">
    <location>
        <begin position="72"/>
        <end position="129"/>
    </location>
</feature>
<protein>
    <submittedName>
        <fullName evidence="4">CBS domain-containing protein</fullName>
    </submittedName>
</protein>
<dbReference type="InterPro" id="IPR000644">
    <property type="entry name" value="CBS_dom"/>
</dbReference>
<dbReference type="SUPFAM" id="SSF54631">
    <property type="entry name" value="CBS-domain pair"/>
    <property type="match status" value="1"/>
</dbReference>
<feature type="domain" description="CBS" evidence="3">
    <location>
        <begin position="7"/>
        <end position="63"/>
    </location>
</feature>
<evidence type="ECO:0000313" key="4">
    <source>
        <dbReference type="EMBL" id="RXG91946.1"/>
    </source>
</evidence>
<evidence type="ECO:0000259" key="3">
    <source>
        <dbReference type="PROSITE" id="PS51371"/>
    </source>
</evidence>
<gene>
    <name evidence="4" type="ORF">EAS61_23650</name>
</gene>
<dbReference type="EMBL" id="RKMK01000024">
    <property type="protein sequence ID" value="RXG91946.1"/>
    <property type="molecule type" value="Genomic_DNA"/>
</dbReference>
<name>A0A4Q0QHH2_9BRAD</name>